<evidence type="ECO:0000256" key="1">
    <source>
        <dbReference type="SAM" id="MobiDB-lite"/>
    </source>
</evidence>
<name>A0A0N5CXR7_THECL</name>
<evidence type="ECO:0000313" key="4">
    <source>
        <dbReference type="WBParaSite" id="TCLT_0000520701-mRNA-1"/>
    </source>
</evidence>
<dbReference type="AlphaFoldDB" id="A0A0N5CXR7"/>
<evidence type="ECO:0000313" key="3">
    <source>
        <dbReference type="Proteomes" id="UP000276776"/>
    </source>
</evidence>
<feature type="compositionally biased region" description="Low complexity" evidence="1">
    <location>
        <begin position="68"/>
        <end position="107"/>
    </location>
</feature>
<dbReference type="OMA" id="ASIFCHR"/>
<organism evidence="4">
    <name type="scientific">Thelazia callipaeda</name>
    <name type="common">Oriental eyeworm</name>
    <name type="synonym">Parasitic nematode</name>
    <dbReference type="NCBI Taxonomy" id="103827"/>
    <lineage>
        <taxon>Eukaryota</taxon>
        <taxon>Metazoa</taxon>
        <taxon>Ecdysozoa</taxon>
        <taxon>Nematoda</taxon>
        <taxon>Chromadorea</taxon>
        <taxon>Rhabditida</taxon>
        <taxon>Spirurina</taxon>
        <taxon>Spiruromorpha</taxon>
        <taxon>Thelazioidea</taxon>
        <taxon>Thelaziidae</taxon>
        <taxon>Thelazia</taxon>
    </lineage>
</organism>
<keyword evidence="3" id="KW-1185">Reference proteome</keyword>
<feature type="compositionally biased region" description="Polar residues" evidence="1">
    <location>
        <begin position="1"/>
        <end position="18"/>
    </location>
</feature>
<reference evidence="2 3" key="2">
    <citation type="submission" date="2018-11" db="EMBL/GenBank/DDBJ databases">
        <authorList>
            <consortium name="Pathogen Informatics"/>
        </authorList>
    </citation>
    <scope>NUCLEOTIDE SEQUENCE [LARGE SCALE GENOMIC DNA]</scope>
</reference>
<protein>
    <submittedName>
        <fullName evidence="4">DMP1</fullName>
    </submittedName>
</protein>
<dbReference type="Proteomes" id="UP000276776">
    <property type="component" value="Unassembled WGS sequence"/>
</dbReference>
<accession>A0A0N5CXR7</accession>
<sequence>VNTDKQSSLLSASPQPACNSPPGDPVVSSTETSFTPSSSILPRLSSSDNITVIEYDESDSDEEDEGSDLQSTGDSLPSSSSSVGQSTSNLSSSQSSSDDQDDVSSTSGDHEPFPASVDDMNNDEASITFHMIETKVLTYLFTVEVASIFCHRKFG</sequence>
<feature type="region of interest" description="Disordered" evidence="1">
    <location>
        <begin position="1"/>
        <end position="119"/>
    </location>
</feature>
<evidence type="ECO:0000313" key="2">
    <source>
        <dbReference type="EMBL" id="VDN02407.1"/>
    </source>
</evidence>
<feature type="compositionally biased region" description="Low complexity" evidence="1">
    <location>
        <begin position="28"/>
        <end position="47"/>
    </location>
</feature>
<dbReference type="EMBL" id="UYYF01004325">
    <property type="protein sequence ID" value="VDN02407.1"/>
    <property type="molecule type" value="Genomic_DNA"/>
</dbReference>
<proteinExistence type="predicted"/>
<dbReference type="WBParaSite" id="TCLT_0000520701-mRNA-1">
    <property type="protein sequence ID" value="TCLT_0000520701-mRNA-1"/>
    <property type="gene ID" value="TCLT_0000520701"/>
</dbReference>
<feature type="compositionally biased region" description="Acidic residues" evidence="1">
    <location>
        <begin position="54"/>
        <end position="67"/>
    </location>
</feature>
<reference evidence="4" key="1">
    <citation type="submission" date="2017-02" db="UniProtKB">
        <authorList>
            <consortium name="WormBaseParasite"/>
        </authorList>
    </citation>
    <scope>IDENTIFICATION</scope>
</reference>
<gene>
    <name evidence="2" type="ORF">TCLT_LOCUS5196</name>
</gene>